<accession>A0A4P9IXI5</accession>
<dbReference type="Pfam" id="PF00534">
    <property type="entry name" value="Glycos_transf_1"/>
    <property type="match status" value="1"/>
</dbReference>
<proteinExistence type="predicted"/>
<organism evidence="3 4">
    <name type="scientific">Pseudoalteromonas distincta</name>
    <dbReference type="NCBI Taxonomy" id="77608"/>
    <lineage>
        <taxon>Bacteria</taxon>
        <taxon>Pseudomonadati</taxon>
        <taxon>Pseudomonadota</taxon>
        <taxon>Gammaproteobacteria</taxon>
        <taxon>Alteromonadales</taxon>
        <taxon>Pseudoalteromonadaceae</taxon>
        <taxon>Pseudoalteromonas</taxon>
    </lineage>
</organism>
<name>A0A4P9IXI5_9GAMM</name>
<dbReference type="InterPro" id="IPR050194">
    <property type="entry name" value="Glycosyltransferase_grp1"/>
</dbReference>
<dbReference type="PANTHER" id="PTHR45947:SF3">
    <property type="entry name" value="SULFOQUINOVOSYL TRANSFERASE SQD2"/>
    <property type="match status" value="1"/>
</dbReference>
<reference evidence="3 4" key="1">
    <citation type="submission" date="2019-05" db="EMBL/GenBank/DDBJ databases">
        <title>Complete genome sequence of Pseudoalteromonas sp. 16-SW-7(T) isolated from the Okhotsk Sea, Russia.</title>
        <authorList>
            <person name="Nguyen T.H."/>
            <person name="Nedashkovskaya O.I."/>
            <person name="Kim S.-G."/>
        </authorList>
    </citation>
    <scope>NUCLEOTIDE SEQUENCE [LARGE SCALE GENOMIC DNA]</scope>
    <source>
        <strain evidence="3 4">16-SW-7</strain>
    </source>
</reference>
<dbReference type="EMBL" id="CP040558">
    <property type="protein sequence ID" value="QCU73140.1"/>
    <property type="molecule type" value="Genomic_DNA"/>
</dbReference>
<dbReference type="AlphaFoldDB" id="A0A4P9IXI5"/>
<evidence type="ECO:0000313" key="4">
    <source>
        <dbReference type="Proteomes" id="UP000310065"/>
    </source>
</evidence>
<evidence type="ECO:0000259" key="1">
    <source>
        <dbReference type="Pfam" id="PF00534"/>
    </source>
</evidence>
<gene>
    <name evidence="3" type="ORF">FFU37_01085</name>
</gene>
<dbReference type="Gene3D" id="3.40.50.2000">
    <property type="entry name" value="Glycogen Phosphorylase B"/>
    <property type="match status" value="2"/>
</dbReference>
<evidence type="ECO:0000313" key="3">
    <source>
        <dbReference type="EMBL" id="QCU73140.1"/>
    </source>
</evidence>
<dbReference type="Proteomes" id="UP000310065">
    <property type="component" value="Chromosome L1"/>
</dbReference>
<dbReference type="KEGG" id="pdv:FFU37_01085"/>
<dbReference type="SUPFAM" id="SSF53756">
    <property type="entry name" value="UDP-Glycosyltransferase/glycogen phosphorylase"/>
    <property type="match status" value="1"/>
</dbReference>
<dbReference type="GO" id="GO:0016757">
    <property type="term" value="F:glycosyltransferase activity"/>
    <property type="evidence" value="ECO:0007669"/>
    <property type="project" value="InterPro"/>
</dbReference>
<keyword evidence="3" id="KW-0808">Transferase</keyword>
<feature type="domain" description="Glycosyl transferase family 1" evidence="1">
    <location>
        <begin position="185"/>
        <end position="322"/>
    </location>
</feature>
<feature type="domain" description="Glycosyltransferase subfamily 4-like N-terminal" evidence="2">
    <location>
        <begin position="5"/>
        <end position="177"/>
    </location>
</feature>
<dbReference type="PANTHER" id="PTHR45947">
    <property type="entry name" value="SULFOQUINOVOSYL TRANSFERASE SQD2"/>
    <property type="match status" value="1"/>
</dbReference>
<dbReference type="InterPro" id="IPR001296">
    <property type="entry name" value="Glyco_trans_1"/>
</dbReference>
<protein>
    <submittedName>
        <fullName evidence="3">Glycosyltransferase family 4 protein</fullName>
    </submittedName>
</protein>
<dbReference type="InterPro" id="IPR028098">
    <property type="entry name" value="Glyco_trans_4-like_N"/>
</dbReference>
<dbReference type="Pfam" id="PF13439">
    <property type="entry name" value="Glyco_transf_4"/>
    <property type="match status" value="1"/>
</dbReference>
<sequence>MNFRGGEKVLEALCELYPQADIYTHVYDESAFKNSIISKHKVTTTFISKLPMAIKAYQSYLPLMPLALEELDLNGYDLVISSESGPAKGVIPPPGIPHICYCHSPMRYAWDMYNEYKNRAGWLKRKIMPPLMHYLRRWDQQNSTQVTHFVANSSFVAKRIYSYYRREASVIHPPVSFDEFNISETQGDYYLLLGQLVSYKRADIAVKAFNKSGKKLIVVGEGEQFNELKEIANPNVQLLGRQPFNEIKRLLSECQALVFPGVEDFGIVPLEAMASGRPVIAYKKGGALETVAEGISGMFFNEQSEQSLQVAINEFENNKHNFKPEVIRAYVKKFDQIRFKQEFKELADKILSGY</sequence>
<evidence type="ECO:0000259" key="2">
    <source>
        <dbReference type="Pfam" id="PF13439"/>
    </source>
</evidence>